<name>A0A6H9WJK7_9MICO</name>
<dbReference type="Proteomes" id="UP000431744">
    <property type="component" value="Unassembled WGS sequence"/>
</dbReference>
<proteinExistence type="predicted"/>
<gene>
    <name evidence="1" type="ORF">F8O04_12475</name>
</gene>
<accession>A0A6H9WJK7</accession>
<dbReference type="OrthoDB" id="5110812at2"/>
<comment type="caution">
    <text evidence="1">The sequence shown here is derived from an EMBL/GenBank/DDBJ whole genome shotgun (WGS) entry which is preliminary data.</text>
</comment>
<evidence type="ECO:0000313" key="1">
    <source>
        <dbReference type="EMBL" id="KAB1647829.1"/>
    </source>
</evidence>
<keyword evidence="2" id="KW-1185">Reference proteome</keyword>
<evidence type="ECO:0000313" key="2">
    <source>
        <dbReference type="Proteomes" id="UP000431744"/>
    </source>
</evidence>
<sequence>MTGARVGWPSPKFPAFPAASVPLPAGWTPFVQGGAVFGAHHVVGSGGFNANVLITVERWPIAATAEQSLEVLRARIGQVKGREQRVETGLTEPDGVYLEAVQREPRLGELLVVYRTAVVPHDGITDVLTAVGTASVLQVKAIGDDLRAMVRGLELMPPDEAERDA</sequence>
<dbReference type="AlphaFoldDB" id="A0A6H9WJK7"/>
<organism evidence="1 2">
    <name type="scientific">Pseudoclavibacter endophyticus</name>
    <dbReference type="NCBI Taxonomy" id="1778590"/>
    <lineage>
        <taxon>Bacteria</taxon>
        <taxon>Bacillati</taxon>
        <taxon>Actinomycetota</taxon>
        <taxon>Actinomycetes</taxon>
        <taxon>Micrococcales</taxon>
        <taxon>Microbacteriaceae</taxon>
        <taxon>Pseudoclavibacter</taxon>
    </lineage>
</organism>
<protein>
    <recommendedName>
        <fullName evidence="3">DUF1795 domain-containing protein</fullName>
    </recommendedName>
</protein>
<dbReference type="RefSeq" id="WP_158029722.1">
    <property type="nucleotide sequence ID" value="NZ_BMHG01000001.1"/>
</dbReference>
<dbReference type="Gene3D" id="3.40.1000.10">
    <property type="entry name" value="Mog1/PsbP, alpha/beta/alpha sandwich"/>
    <property type="match status" value="1"/>
</dbReference>
<reference evidence="1 2" key="1">
    <citation type="submission" date="2019-09" db="EMBL/GenBank/DDBJ databases">
        <title>Phylogeny of genus Pseudoclavibacter and closely related genus.</title>
        <authorList>
            <person name="Li Y."/>
        </authorList>
    </citation>
    <scope>NUCLEOTIDE SEQUENCE [LARGE SCALE GENOMIC DNA]</scope>
    <source>
        <strain evidence="1 2">EGI 60007</strain>
    </source>
</reference>
<evidence type="ECO:0008006" key="3">
    <source>
        <dbReference type="Google" id="ProtNLM"/>
    </source>
</evidence>
<dbReference type="EMBL" id="WBJY01000003">
    <property type="protein sequence ID" value="KAB1647829.1"/>
    <property type="molecule type" value="Genomic_DNA"/>
</dbReference>